<keyword evidence="2 6" id="KW-0049">Antioxidant</keyword>
<dbReference type="GO" id="GO:0008379">
    <property type="term" value="F:thioredoxin peroxidase activity"/>
    <property type="evidence" value="ECO:0007669"/>
    <property type="project" value="InterPro"/>
</dbReference>
<organism evidence="8 9">
    <name type="scientific">Varunaivibrio sulfuroxidans</name>
    <dbReference type="NCBI Taxonomy" id="1773489"/>
    <lineage>
        <taxon>Bacteria</taxon>
        <taxon>Pseudomonadati</taxon>
        <taxon>Pseudomonadota</taxon>
        <taxon>Alphaproteobacteria</taxon>
        <taxon>Rhodospirillales</taxon>
        <taxon>Magnetovibrionaceae</taxon>
        <taxon>Varunaivibrio</taxon>
    </lineage>
</organism>
<evidence type="ECO:0000256" key="1">
    <source>
        <dbReference type="ARBA" id="ARBA00022559"/>
    </source>
</evidence>
<dbReference type="GO" id="GO:0034599">
    <property type="term" value="P:cellular response to oxidative stress"/>
    <property type="evidence" value="ECO:0007669"/>
    <property type="project" value="InterPro"/>
</dbReference>
<keyword evidence="9" id="KW-1185">Reference proteome</keyword>
<dbReference type="Gene3D" id="3.40.30.10">
    <property type="entry name" value="Glutaredoxin"/>
    <property type="match status" value="1"/>
</dbReference>
<feature type="domain" description="Thioredoxin" evidence="7">
    <location>
        <begin position="3"/>
        <end position="160"/>
    </location>
</feature>
<dbReference type="PANTHER" id="PTHR10430">
    <property type="entry name" value="PEROXIREDOXIN"/>
    <property type="match status" value="1"/>
</dbReference>
<dbReference type="InterPro" id="IPR036249">
    <property type="entry name" value="Thioredoxin-like_sf"/>
</dbReference>
<comment type="similarity">
    <text evidence="6">Belongs to the peroxiredoxin family. Prx5 subfamily.</text>
</comment>
<dbReference type="GO" id="GO:0005737">
    <property type="term" value="C:cytoplasm"/>
    <property type="evidence" value="ECO:0007669"/>
    <property type="project" value="TreeGrafter"/>
</dbReference>
<comment type="catalytic activity">
    <reaction evidence="6">
        <text>a hydroperoxide + 2 glutathione = an alcohol + glutathione disulfide + H2O</text>
        <dbReference type="Rhea" id="RHEA:62632"/>
        <dbReference type="ChEBI" id="CHEBI:15377"/>
        <dbReference type="ChEBI" id="CHEBI:30879"/>
        <dbReference type="ChEBI" id="CHEBI:35924"/>
        <dbReference type="ChEBI" id="CHEBI:57925"/>
        <dbReference type="ChEBI" id="CHEBI:58297"/>
        <dbReference type="EC" id="1.11.1.27"/>
    </reaction>
</comment>
<evidence type="ECO:0000259" key="7">
    <source>
        <dbReference type="PROSITE" id="PS51352"/>
    </source>
</evidence>
<dbReference type="PROSITE" id="PS51352">
    <property type="entry name" value="THIOREDOXIN_2"/>
    <property type="match status" value="1"/>
</dbReference>
<feature type="active site" description="Cysteine sulfenic acid (-SOH) intermediate" evidence="5">
    <location>
        <position position="49"/>
    </location>
</feature>
<dbReference type="EMBL" id="SLZW01000005">
    <property type="protein sequence ID" value="TCS62657.1"/>
    <property type="molecule type" value="Genomic_DNA"/>
</dbReference>
<keyword evidence="4 6" id="KW-0676">Redox-active center</keyword>
<evidence type="ECO:0000313" key="9">
    <source>
        <dbReference type="Proteomes" id="UP000295304"/>
    </source>
</evidence>
<dbReference type="Pfam" id="PF08534">
    <property type="entry name" value="Redoxin"/>
    <property type="match status" value="1"/>
</dbReference>
<evidence type="ECO:0000256" key="2">
    <source>
        <dbReference type="ARBA" id="ARBA00022862"/>
    </source>
</evidence>
<evidence type="ECO:0000313" key="8">
    <source>
        <dbReference type="EMBL" id="TCS62657.1"/>
    </source>
</evidence>
<evidence type="ECO:0000256" key="6">
    <source>
        <dbReference type="RuleBase" id="RU366011"/>
    </source>
</evidence>
<comment type="caution">
    <text evidence="8">The sequence shown here is derived from an EMBL/GenBank/DDBJ whole genome shotgun (WGS) entry which is preliminary data.</text>
</comment>
<sequence length="160" mass="17008">MTITPGSAIPTATVYEMTPDGPQGVSTDELFKGKRVVMFGIPGAFTPTCSAHHLPGFVQHAERLREKGIDSLICMAVNDAFVMGAWGKDQSVGDTVRMIADGDGELTKAMGMELDLTGKGLGLRCQRFALVVNDGVIERVEIDPAGTFEFTSAEAILSSL</sequence>
<keyword evidence="1 6" id="KW-0575">Peroxidase</keyword>
<dbReference type="InterPro" id="IPR037944">
    <property type="entry name" value="PRX5-like"/>
</dbReference>
<dbReference type="OrthoDB" id="9800621at2"/>
<protein>
    <recommendedName>
        <fullName evidence="6">Glutathione-dependent peroxiredoxin</fullName>
        <ecNumber evidence="6">1.11.1.27</ecNumber>
    </recommendedName>
</protein>
<evidence type="ECO:0000256" key="3">
    <source>
        <dbReference type="ARBA" id="ARBA00023002"/>
    </source>
</evidence>
<dbReference type="SUPFAM" id="SSF52833">
    <property type="entry name" value="Thioredoxin-like"/>
    <property type="match status" value="1"/>
</dbReference>
<evidence type="ECO:0000256" key="4">
    <source>
        <dbReference type="ARBA" id="ARBA00023284"/>
    </source>
</evidence>
<reference evidence="8 9" key="1">
    <citation type="submission" date="2019-03" db="EMBL/GenBank/DDBJ databases">
        <title>Genomic Encyclopedia of Type Strains, Phase IV (KMG-IV): sequencing the most valuable type-strain genomes for metagenomic binning, comparative biology and taxonomic classification.</title>
        <authorList>
            <person name="Goeker M."/>
        </authorList>
    </citation>
    <scope>NUCLEOTIDE SEQUENCE [LARGE SCALE GENOMIC DNA]</scope>
    <source>
        <strain evidence="8 9">DSM 101688</strain>
    </source>
</reference>
<dbReference type="RefSeq" id="WP_132939099.1">
    <property type="nucleotide sequence ID" value="NZ_CP119676.1"/>
</dbReference>
<dbReference type="InterPro" id="IPR013766">
    <property type="entry name" value="Thioredoxin_domain"/>
</dbReference>
<keyword evidence="3 6" id="KW-0560">Oxidoreductase</keyword>
<accession>A0A4R3JAQ1</accession>
<dbReference type="AlphaFoldDB" id="A0A4R3JAQ1"/>
<dbReference type="PANTHER" id="PTHR10430:SF16">
    <property type="entry name" value="PEROXIREDOXIN-5, MITOCHONDRIAL"/>
    <property type="match status" value="1"/>
</dbReference>
<gene>
    <name evidence="8" type="ORF">EDD55_105205</name>
</gene>
<evidence type="ECO:0000256" key="5">
    <source>
        <dbReference type="PIRSR" id="PIRSR637944-1"/>
    </source>
</evidence>
<dbReference type="FunFam" id="3.40.30.10:FF:000020">
    <property type="entry name" value="Peroxiredoxin"/>
    <property type="match status" value="1"/>
</dbReference>
<proteinExistence type="inferred from homology"/>
<dbReference type="CDD" id="cd03013">
    <property type="entry name" value="PRX5_like"/>
    <property type="match status" value="1"/>
</dbReference>
<dbReference type="Proteomes" id="UP000295304">
    <property type="component" value="Unassembled WGS sequence"/>
</dbReference>
<name>A0A4R3JAQ1_9PROT</name>
<dbReference type="GO" id="GO:0042744">
    <property type="term" value="P:hydrogen peroxide catabolic process"/>
    <property type="evidence" value="ECO:0007669"/>
    <property type="project" value="TreeGrafter"/>
</dbReference>
<dbReference type="InterPro" id="IPR013740">
    <property type="entry name" value="Redoxin"/>
</dbReference>
<comment type="function">
    <text evidence="6">Thiol-specific peroxidase that catalyzes the reduction of hydrogen peroxide and organic hydroperoxides to water and alcohols, respectively. Plays a role in cell protection against oxidative stress by detoxifying peroxides.</text>
</comment>
<dbReference type="EC" id="1.11.1.27" evidence="6"/>
<dbReference type="GO" id="GO:0045454">
    <property type="term" value="P:cell redox homeostasis"/>
    <property type="evidence" value="ECO:0007669"/>
    <property type="project" value="TreeGrafter"/>
</dbReference>